<reference evidence="4" key="1">
    <citation type="submission" date="2022-11" db="EMBL/GenBank/DDBJ databases">
        <authorList>
            <person name="Morgan W.R."/>
            <person name="Tartar A."/>
        </authorList>
    </citation>
    <scope>NUCLEOTIDE SEQUENCE</scope>
    <source>
        <strain evidence="4">ARSEF 373</strain>
    </source>
</reference>
<gene>
    <name evidence="4" type="ORF">N0F65_003651</name>
</gene>
<accession>A0AAV2YHI9</accession>
<dbReference type="PANTHER" id="PTHR44157:SF1">
    <property type="entry name" value="DNAJ HOMOLOG SUBFAMILY C MEMBER 11"/>
    <property type="match status" value="1"/>
</dbReference>
<dbReference type="Pfam" id="PF22774">
    <property type="entry name" value="DNAJC11_beta-barrel"/>
    <property type="match status" value="1"/>
</dbReference>
<proteinExistence type="predicted"/>
<protein>
    <recommendedName>
        <fullName evidence="3">J domain-containing protein</fullName>
    </recommendedName>
</protein>
<comment type="caution">
    <text evidence="4">The sequence shown here is derived from an EMBL/GenBank/DDBJ whole genome shotgun (WGS) entry which is preliminary data.</text>
</comment>
<keyword evidence="1" id="KW-0143">Chaperone</keyword>
<dbReference type="Pfam" id="PF11875">
    <property type="entry name" value="DnaJ-like_C11_C"/>
    <property type="match status" value="1"/>
</dbReference>
<dbReference type="InterPro" id="IPR024586">
    <property type="entry name" value="DnaJ-like_C11_C"/>
</dbReference>
<dbReference type="Proteomes" id="UP001146120">
    <property type="component" value="Unassembled WGS sequence"/>
</dbReference>
<evidence type="ECO:0000313" key="4">
    <source>
        <dbReference type="EMBL" id="DAZ93601.1"/>
    </source>
</evidence>
<dbReference type="SMART" id="SM00271">
    <property type="entry name" value="DnaJ"/>
    <property type="match status" value="1"/>
</dbReference>
<dbReference type="EMBL" id="DAKRPA010000304">
    <property type="protein sequence ID" value="DAZ93601.1"/>
    <property type="molecule type" value="Genomic_DNA"/>
</dbReference>
<evidence type="ECO:0000313" key="5">
    <source>
        <dbReference type="Proteomes" id="UP001146120"/>
    </source>
</evidence>
<evidence type="ECO:0000259" key="3">
    <source>
        <dbReference type="PROSITE" id="PS50076"/>
    </source>
</evidence>
<dbReference type="Gene3D" id="1.10.287.110">
    <property type="entry name" value="DnaJ domain"/>
    <property type="match status" value="1"/>
</dbReference>
<dbReference type="InterPro" id="IPR036869">
    <property type="entry name" value="J_dom_sf"/>
</dbReference>
<dbReference type="CDD" id="cd06257">
    <property type="entry name" value="DnaJ"/>
    <property type="match status" value="1"/>
</dbReference>
<sequence>MADPRRHDDERFWRQLERDYYALLGVARDASAEEIRSKYLALSRAFHPDRRRQQKDDELVALANTQYPILDHAYKVLSDPMRRYVYDIYGEKGVLALEQDATLQNAVGAHLKTTDEMQRYVEEVMRRMNQHALEAQFSSFSEMSMHVDASDFVHAPMRGLRSLFDRGNRYIDRTEMTIHQRTSFPLSRSTNLTLGGYMYDKHGLGVGSFTAQLAYTSFDPSVPSVTVATELGWTPKVHCQISQPVSPYTVFMLIPEVDDHGFDFSMGANRLLTPKLHGAMMWSTRDGLSASLNSDTDRYRASTAVAVGKAGPTLSAQYRHSFTPASAAKASIRANLINGISLTVGASKEVSRRTRLALGVLMERTGVTLRLGFTRGSVRFVMPIFISPFSVQSAFSTFCGATVPFFVSALVSQLVKPAHERRRRREIEQRNEVRANFLANARDCAMAQQQLMARYAEEKLAKEKQVPQNKGLVILLARYGKNPTSPDPVERRTDAVVLPQMGHDDDDDDNDQNAERAARADRDDNLSGALEQWVDVTIPLRFFVNDSSLTLHGSSKAGLLGFYNPCAGQTVDGKNELPTPKLYVRYAYDGLVFEATFDDNQTVNLPSRYAQAMGSAGSVY</sequence>
<dbReference type="InterPro" id="IPR055225">
    <property type="entry name" value="DNAJC11-like_beta-barrel"/>
</dbReference>
<dbReference type="SUPFAM" id="SSF46565">
    <property type="entry name" value="Chaperone J-domain"/>
    <property type="match status" value="1"/>
</dbReference>
<organism evidence="4 5">
    <name type="scientific">Lagenidium giganteum</name>
    <dbReference type="NCBI Taxonomy" id="4803"/>
    <lineage>
        <taxon>Eukaryota</taxon>
        <taxon>Sar</taxon>
        <taxon>Stramenopiles</taxon>
        <taxon>Oomycota</taxon>
        <taxon>Peronosporomycetes</taxon>
        <taxon>Pythiales</taxon>
        <taxon>Pythiaceae</taxon>
    </lineage>
</organism>
<feature type="region of interest" description="Disordered" evidence="2">
    <location>
        <begin position="499"/>
        <end position="522"/>
    </location>
</feature>
<reference evidence="4" key="2">
    <citation type="journal article" date="2023" name="Microbiol Resour">
        <title>Decontamination and Annotation of the Draft Genome Sequence of the Oomycete Lagenidium giganteum ARSEF 373.</title>
        <authorList>
            <person name="Morgan W.R."/>
            <person name="Tartar A."/>
        </authorList>
    </citation>
    <scope>NUCLEOTIDE SEQUENCE</scope>
    <source>
        <strain evidence="4">ARSEF 373</strain>
    </source>
</reference>
<evidence type="ECO:0000256" key="1">
    <source>
        <dbReference type="ARBA" id="ARBA00023186"/>
    </source>
</evidence>
<dbReference type="PANTHER" id="PTHR44157">
    <property type="entry name" value="DNAJ HOMOLOG SUBFAMILY C MEMBER 11"/>
    <property type="match status" value="1"/>
</dbReference>
<feature type="domain" description="J" evidence="3">
    <location>
        <begin position="19"/>
        <end position="90"/>
    </location>
</feature>
<dbReference type="Pfam" id="PF00226">
    <property type="entry name" value="DnaJ"/>
    <property type="match status" value="1"/>
</dbReference>
<dbReference type="AlphaFoldDB" id="A0AAV2YHI9"/>
<dbReference type="GO" id="GO:0042407">
    <property type="term" value="P:cristae formation"/>
    <property type="evidence" value="ECO:0007669"/>
    <property type="project" value="TreeGrafter"/>
</dbReference>
<keyword evidence="5" id="KW-1185">Reference proteome</keyword>
<dbReference type="GO" id="GO:0005739">
    <property type="term" value="C:mitochondrion"/>
    <property type="evidence" value="ECO:0007669"/>
    <property type="project" value="GOC"/>
</dbReference>
<dbReference type="PROSITE" id="PS50076">
    <property type="entry name" value="DNAJ_2"/>
    <property type="match status" value="1"/>
</dbReference>
<name>A0AAV2YHI9_9STRA</name>
<feature type="compositionally biased region" description="Basic and acidic residues" evidence="2">
    <location>
        <begin position="513"/>
        <end position="522"/>
    </location>
</feature>
<evidence type="ECO:0000256" key="2">
    <source>
        <dbReference type="SAM" id="MobiDB-lite"/>
    </source>
</evidence>
<dbReference type="InterPro" id="IPR052243">
    <property type="entry name" value="Mito_inner_membrane_organizer"/>
</dbReference>
<dbReference type="InterPro" id="IPR001623">
    <property type="entry name" value="DnaJ_domain"/>
</dbReference>
<dbReference type="PRINTS" id="PR00625">
    <property type="entry name" value="JDOMAIN"/>
</dbReference>